<organism evidence="1 2">
    <name type="scientific">Roseicella aquatilis</name>
    <dbReference type="NCBI Taxonomy" id="2527868"/>
    <lineage>
        <taxon>Bacteria</taxon>
        <taxon>Pseudomonadati</taxon>
        <taxon>Pseudomonadota</taxon>
        <taxon>Alphaproteobacteria</taxon>
        <taxon>Acetobacterales</taxon>
        <taxon>Roseomonadaceae</taxon>
        <taxon>Roseicella</taxon>
    </lineage>
</organism>
<dbReference type="AlphaFoldDB" id="A0A4R4DQX3"/>
<comment type="caution">
    <text evidence="1">The sequence shown here is derived from an EMBL/GenBank/DDBJ whole genome shotgun (WGS) entry which is preliminary data.</text>
</comment>
<accession>A0A4R4DQX3</accession>
<proteinExistence type="predicted"/>
<dbReference type="InterPro" id="IPR012334">
    <property type="entry name" value="Pectin_lyas_fold"/>
</dbReference>
<evidence type="ECO:0000313" key="2">
    <source>
        <dbReference type="Proteomes" id="UP000295023"/>
    </source>
</evidence>
<sequence length="367" mass="39045">MFGIAAGAVGASALAGEAAASARPPAGFVLVDAFPGRPGSDDSAAIRWALTEASRIGAAVLFSGREYRISETIDLPTGIQLLGTGAVLGAERRGPTGTILRRTSDVVMLRAKGRSFLRGGPMRHSIMIRGMLLHGGDQPSDLVQLISAARITVQDCFFVASKGRNLLLWETFDSRVVNTDFEWGGAPGDEIPMIELRSGGGLEYTNQVHFVGCRCESYPGTAIALTGGNTNEIFFTNCKLESLLPMANQPALALGGANVVRFGGVQVTSRGSRGATMRSLVEIRDSSFVTGDLYLEHLDGDGDAARLSSYLDLGGSQAVDLKLFVYDGSRRLSPDAYVSFDRTSSKACTVRGILRRGRDVMAQNWTS</sequence>
<dbReference type="SUPFAM" id="SSF51126">
    <property type="entry name" value="Pectin lyase-like"/>
    <property type="match status" value="1"/>
</dbReference>
<dbReference type="InterPro" id="IPR011050">
    <property type="entry name" value="Pectin_lyase_fold/virulence"/>
</dbReference>
<protein>
    <recommendedName>
        <fullName evidence="3">Pectate lyase superfamily protein domain-containing protein</fullName>
    </recommendedName>
</protein>
<evidence type="ECO:0000313" key="1">
    <source>
        <dbReference type="EMBL" id="TCZ63632.1"/>
    </source>
</evidence>
<gene>
    <name evidence="1" type="ORF">EXY23_09615</name>
</gene>
<reference evidence="1 2" key="1">
    <citation type="submission" date="2019-03" db="EMBL/GenBank/DDBJ databases">
        <title>Paracraurococcus aquatilis NE82 genome sequence.</title>
        <authorList>
            <person name="Zhao Y."/>
            <person name="Du Z."/>
        </authorList>
    </citation>
    <scope>NUCLEOTIDE SEQUENCE [LARGE SCALE GENOMIC DNA]</scope>
    <source>
        <strain evidence="1 2">NE82</strain>
    </source>
</reference>
<name>A0A4R4DQX3_9PROT</name>
<evidence type="ECO:0008006" key="3">
    <source>
        <dbReference type="Google" id="ProtNLM"/>
    </source>
</evidence>
<dbReference type="EMBL" id="SKBM01000007">
    <property type="protein sequence ID" value="TCZ63632.1"/>
    <property type="molecule type" value="Genomic_DNA"/>
</dbReference>
<dbReference type="Proteomes" id="UP000295023">
    <property type="component" value="Unassembled WGS sequence"/>
</dbReference>
<dbReference type="Gene3D" id="2.160.20.10">
    <property type="entry name" value="Single-stranded right-handed beta-helix, Pectin lyase-like"/>
    <property type="match status" value="1"/>
</dbReference>
<keyword evidence="2" id="KW-1185">Reference proteome</keyword>